<protein>
    <submittedName>
        <fullName evidence="2">Very-long-chain enoyl-CoA reductase</fullName>
    </submittedName>
</protein>
<keyword evidence="3" id="KW-1185">Reference proteome</keyword>
<accession>A0AAV4GMX3</accession>
<dbReference type="InterPro" id="IPR000477">
    <property type="entry name" value="RT_dom"/>
</dbReference>
<name>A0AAV4GMX3_9GAST</name>
<dbReference type="AlphaFoldDB" id="A0AAV4GMX3"/>
<evidence type="ECO:0000313" key="3">
    <source>
        <dbReference type="Proteomes" id="UP000762676"/>
    </source>
</evidence>
<proteinExistence type="predicted"/>
<comment type="caution">
    <text evidence="2">The sequence shown here is derived from an EMBL/GenBank/DDBJ whole genome shotgun (WGS) entry which is preliminary data.</text>
</comment>
<reference evidence="2 3" key="1">
    <citation type="journal article" date="2021" name="Elife">
        <title>Chloroplast acquisition without the gene transfer in kleptoplastic sea slugs, Plakobranchus ocellatus.</title>
        <authorList>
            <person name="Maeda T."/>
            <person name="Takahashi S."/>
            <person name="Yoshida T."/>
            <person name="Shimamura S."/>
            <person name="Takaki Y."/>
            <person name="Nagai Y."/>
            <person name="Toyoda A."/>
            <person name="Suzuki Y."/>
            <person name="Arimoto A."/>
            <person name="Ishii H."/>
            <person name="Satoh N."/>
            <person name="Nishiyama T."/>
            <person name="Hasebe M."/>
            <person name="Maruyama T."/>
            <person name="Minagawa J."/>
            <person name="Obokata J."/>
            <person name="Shigenobu S."/>
        </authorList>
    </citation>
    <scope>NUCLEOTIDE SEQUENCE [LARGE SCALE GENOMIC DNA]</scope>
</reference>
<dbReference type="PROSITE" id="PS50878">
    <property type="entry name" value="RT_POL"/>
    <property type="match status" value="1"/>
</dbReference>
<gene>
    <name evidence="2" type="ORF">ElyMa_002476700</name>
</gene>
<dbReference type="Proteomes" id="UP000762676">
    <property type="component" value="Unassembled WGS sequence"/>
</dbReference>
<dbReference type="EMBL" id="BMAT01005060">
    <property type="protein sequence ID" value="GFR86807.1"/>
    <property type="molecule type" value="Genomic_DNA"/>
</dbReference>
<sequence length="105" mass="12188">MGPQMVSGKNKYRRHHYLKKTGIDMSAAFDTINREVLLKILEEIVKEDELRLIQFLLSNTQINTRIHKANIEVPFTSNVGTPQDDGLSPVLFPIYWHMPLKVLER</sequence>
<evidence type="ECO:0000313" key="2">
    <source>
        <dbReference type="EMBL" id="GFR86807.1"/>
    </source>
</evidence>
<evidence type="ECO:0000259" key="1">
    <source>
        <dbReference type="PROSITE" id="PS50878"/>
    </source>
</evidence>
<feature type="domain" description="Reverse transcriptase" evidence="1">
    <location>
        <begin position="1"/>
        <end position="105"/>
    </location>
</feature>
<organism evidence="2 3">
    <name type="scientific">Elysia marginata</name>
    <dbReference type="NCBI Taxonomy" id="1093978"/>
    <lineage>
        <taxon>Eukaryota</taxon>
        <taxon>Metazoa</taxon>
        <taxon>Spiralia</taxon>
        <taxon>Lophotrochozoa</taxon>
        <taxon>Mollusca</taxon>
        <taxon>Gastropoda</taxon>
        <taxon>Heterobranchia</taxon>
        <taxon>Euthyneura</taxon>
        <taxon>Panpulmonata</taxon>
        <taxon>Sacoglossa</taxon>
        <taxon>Placobranchoidea</taxon>
        <taxon>Plakobranchidae</taxon>
        <taxon>Elysia</taxon>
    </lineage>
</organism>